<dbReference type="AlphaFoldDB" id="A0A1Y2G4Q8"/>
<evidence type="ECO:0000256" key="7">
    <source>
        <dbReference type="SAM" id="Phobius"/>
    </source>
</evidence>
<dbReference type="Pfam" id="PF07690">
    <property type="entry name" value="MFS_1"/>
    <property type="match status" value="1"/>
</dbReference>
<keyword evidence="2" id="KW-0813">Transport</keyword>
<feature type="transmembrane region" description="Helical" evidence="7">
    <location>
        <begin position="319"/>
        <end position="341"/>
    </location>
</feature>
<evidence type="ECO:0000256" key="4">
    <source>
        <dbReference type="ARBA" id="ARBA00022989"/>
    </source>
</evidence>
<comment type="caution">
    <text evidence="9">The sequence shown here is derived from an EMBL/GenBank/DDBJ whole genome shotgun (WGS) entry which is preliminary data.</text>
</comment>
<dbReference type="GO" id="GO:0022857">
    <property type="term" value="F:transmembrane transporter activity"/>
    <property type="evidence" value="ECO:0007669"/>
    <property type="project" value="InterPro"/>
</dbReference>
<feature type="domain" description="Major facilitator superfamily (MFS) profile" evidence="8">
    <location>
        <begin position="78"/>
        <end position="502"/>
    </location>
</feature>
<evidence type="ECO:0000256" key="1">
    <source>
        <dbReference type="ARBA" id="ARBA00004141"/>
    </source>
</evidence>
<dbReference type="InterPro" id="IPR036259">
    <property type="entry name" value="MFS_trans_sf"/>
</dbReference>
<dbReference type="SUPFAM" id="SSF103473">
    <property type="entry name" value="MFS general substrate transporter"/>
    <property type="match status" value="1"/>
</dbReference>
<feature type="transmembrane region" description="Helical" evidence="7">
    <location>
        <begin position="412"/>
        <end position="431"/>
    </location>
</feature>
<dbReference type="Proteomes" id="UP000193467">
    <property type="component" value="Unassembled WGS sequence"/>
</dbReference>
<evidence type="ECO:0000259" key="8">
    <source>
        <dbReference type="PROSITE" id="PS50850"/>
    </source>
</evidence>
<dbReference type="EMBL" id="MCGR01000001">
    <property type="protein sequence ID" value="ORY92924.1"/>
    <property type="molecule type" value="Genomic_DNA"/>
</dbReference>
<feature type="transmembrane region" description="Helical" evidence="7">
    <location>
        <begin position="175"/>
        <end position="195"/>
    </location>
</feature>
<evidence type="ECO:0000313" key="10">
    <source>
        <dbReference type="Proteomes" id="UP000193467"/>
    </source>
</evidence>
<dbReference type="InParanoid" id="A0A1Y2G4Q8"/>
<evidence type="ECO:0000256" key="2">
    <source>
        <dbReference type="ARBA" id="ARBA00022448"/>
    </source>
</evidence>
<feature type="compositionally biased region" description="Basic and acidic residues" evidence="6">
    <location>
        <begin position="8"/>
        <end position="25"/>
    </location>
</feature>
<accession>A0A1Y2G4Q8</accession>
<dbReference type="InterPro" id="IPR020846">
    <property type="entry name" value="MFS_dom"/>
</dbReference>
<dbReference type="OrthoDB" id="1935484at2759"/>
<name>A0A1Y2G4Q8_9BASI</name>
<evidence type="ECO:0000313" key="9">
    <source>
        <dbReference type="EMBL" id="ORY92924.1"/>
    </source>
</evidence>
<keyword evidence="4 7" id="KW-1133">Transmembrane helix</keyword>
<feature type="transmembrane region" description="Helical" evidence="7">
    <location>
        <begin position="239"/>
        <end position="259"/>
    </location>
</feature>
<feature type="transmembrane region" description="Helical" evidence="7">
    <location>
        <begin position="353"/>
        <end position="371"/>
    </location>
</feature>
<keyword evidence="5 7" id="KW-0472">Membrane</keyword>
<evidence type="ECO:0000256" key="5">
    <source>
        <dbReference type="ARBA" id="ARBA00023136"/>
    </source>
</evidence>
<reference evidence="9 10" key="1">
    <citation type="submission" date="2016-07" db="EMBL/GenBank/DDBJ databases">
        <title>Pervasive Adenine N6-methylation of Active Genes in Fungi.</title>
        <authorList>
            <consortium name="DOE Joint Genome Institute"/>
            <person name="Mondo S.J."/>
            <person name="Dannebaum R.O."/>
            <person name="Kuo R.C."/>
            <person name="Labutti K."/>
            <person name="Haridas S."/>
            <person name="Kuo A."/>
            <person name="Salamov A."/>
            <person name="Ahrendt S.R."/>
            <person name="Lipzen A."/>
            <person name="Sullivan W."/>
            <person name="Andreopoulos W.B."/>
            <person name="Clum A."/>
            <person name="Lindquist E."/>
            <person name="Daum C."/>
            <person name="Ramamoorthy G.K."/>
            <person name="Gryganskyi A."/>
            <person name="Culley D."/>
            <person name="Magnuson J.K."/>
            <person name="James T.Y."/>
            <person name="O'Malley M.A."/>
            <person name="Stajich J.E."/>
            <person name="Spatafora J.W."/>
            <person name="Visel A."/>
            <person name="Grigoriev I.V."/>
        </authorList>
    </citation>
    <scope>NUCLEOTIDE SEQUENCE [LARGE SCALE GENOMIC DNA]</scope>
    <source>
        <strain evidence="9 10">62-1032</strain>
    </source>
</reference>
<evidence type="ECO:0000256" key="6">
    <source>
        <dbReference type="SAM" id="MobiDB-lite"/>
    </source>
</evidence>
<organism evidence="9 10">
    <name type="scientific">Leucosporidium creatinivorum</name>
    <dbReference type="NCBI Taxonomy" id="106004"/>
    <lineage>
        <taxon>Eukaryota</taxon>
        <taxon>Fungi</taxon>
        <taxon>Dikarya</taxon>
        <taxon>Basidiomycota</taxon>
        <taxon>Pucciniomycotina</taxon>
        <taxon>Microbotryomycetes</taxon>
        <taxon>Leucosporidiales</taxon>
        <taxon>Leucosporidium</taxon>
    </lineage>
</organism>
<keyword evidence="10" id="KW-1185">Reference proteome</keyword>
<dbReference type="InterPro" id="IPR011701">
    <property type="entry name" value="MFS"/>
</dbReference>
<comment type="subcellular location">
    <subcellularLocation>
        <location evidence="1">Membrane</location>
        <topology evidence="1">Multi-pass membrane protein</topology>
    </subcellularLocation>
</comment>
<evidence type="ECO:0000256" key="3">
    <source>
        <dbReference type="ARBA" id="ARBA00022692"/>
    </source>
</evidence>
<dbReference type="STRING" id="106004.A0A1Y2G4Q8"/>
<dbReference type="FunFam" id="1.20.1250.20:FF:000106">
    <property type="entry name" value="MFS transporter, putative"/>
    <property type="match status" value="1"/>
</dbReference>
<feature type="region of interest" description="Disordered" evidence="6">
    <location>
        <begin position="1"/>
        <end position="25"/>
    </location>
</feature>
<sequence>MSTAPSLPKHDKGDESPRSFDSKEDLPSTFVESVFDDPILAKFYEPPPEYESRHRFDPSARWTAEEEQKLVKKLDFRVTLFACVCFAALQLDRGNIVQALSDNMLNDIGVGTNDYNLGQTIFYVSFLFAELPSQLISKALGVDRWIPFQMMAWSIVAISQYAITNKTGFFITRSLLGLLEGGFIPDIILYLSYFFTSKELSIRLSWFWVSLTVTTILASFLAAGLLRMRGVNGVEGWRYLFLIEGLMTLLVGVFAAFYMPPSPTQTKRWFRKDGWFTEREETILTMRVLRDDPTKSSMHNRQHISMLDLWKALSSFDHFFLYALGLTSHIAPHTVGAYFSLTLRSLGFTTFKTNLLMIPSQVLFILNNLALNYFSHAVDERTFTASIGGVWQFILMIAVVTIPDSANVWGRYALLSLLLAYPYAHPILVSWNSRNSGSVRTRTVSASVYNITVQLSSIISSNIYRADDKPFYHRGNKVLLGLVVVNLFIFILTKIYFIQRNKYKRGKWEALTPEQRAHYLATTKDEGNRRLDFVFAH</sequence>
<feature type="transmembrane region" description="Helical" evidence="7">
    <location>
        <begin position="383"/>
        <end position="400"/>
    </location>
</feature>
<dbReference type="PROSITE" id="PS50850">
    <property type="entry name" value="MFS"/>
    <property type="match status" value="1"/>
</dbReference>
<feature type="transmembrane region" description="Helical" evidence="7">
    <location>
        <begin position="207"/>
        <end position="227"/>
    </location>
</feature>
<gene>
    <name evidence="9" type="ORF">BCR35DRAFT_327998</name>
</gene>
<dbReference type="PANTHER" id="PTHR43791">
    <property type="entry name" value="PERMEASE-RELATED"/>
    <property type="match status" value="1"/>
</dbReference>
<dbReference type="GO" id="GO:0016020">
    <property type="term" value="C:membrane"/>
    <property type="evidence" value="ECO:0007669"/>
    <property type="project" value="UniProtKB-SubCell"/>
</dbReference>
<dbReference type="Gene3D" id="1.20.1250.20">
    <property type="entry name" value="MFS general substrate transporter like domains"/>
    <property type="match status" value="1"/>
</dbReference>
<dbReference type="PANTHER" id="PTHR43791:SF65">
    <property type="entry name" value="MAJOR FACILITATOR SUPERFAMILY (MFS) PROFILE DOMAIN-CONTAINING PROTEIN-RELATED"/>
    <property type="match status" value="1"/>
</dbReference>
<proteinExistence type="predicted"/>
<protein>
    <submittedName>
        <fullName evidence="9">Major facilitator superfamily domain-containing protein</fullName>
    </submittedName>
</protein>
<keyword evidence="3 7" id="KW-0812">Transmembrane</keyword>
<feature type="transmembrane region" description="Helical" evidence="7">
    <location>
        <begin position="478"/>
        <end position="497"/>
    </location>
</feature>